<protein>
    <submittedName>
        <fullName evidence="2">Uncharacterized protein</fullName>
    </submittedName>
</protein>
<gene>
    <name evidence="2" type="ORF">DV451_000858</name>
</gene>
<feature type="region of interest" description="Disordered" evidence="1">
    <location>
        <begin position="202"/>
        <end position="224"/>
    </location>
</feature>
<proteinExistence type="predicted"/>
<feature type="region of interest" description="Disordered" evidence="1">
    <location>
        <begin position="238"/>
        <end position="273"/>
    </location>
</feature>
<feature type="region of interest" description="Disordered" evidence="1">
    <location>
        <begin position="95"/>
        <end position="115"/>
    </location>
</feature>
<name>A0A9P5KWW4_GEOCN</name>
<dbReference type="Proteomes" id="UP000750522">
    <property type="component" value="Unassembled WGS sequence"/>
</dbReference>
<evidence type="ECO:0000313" key="3">
    <source>
        <dbReference type="Proteomes" id="UP000750522"/>
    </source>
</evidence>
<organism evidence="2 3">
    <name type="scientific">Geotrichum candidum</name>
    <name type="common">Oospora lactis</name>
    <name type="synonym">Dipodascus geotrichum</name>
    <dbReference type="NCBI Taxonomy" id="1173061"/>
    <lineage>
        <taxon>Eukaryota</taxon>
        <taxon>Fungi</taxon>
        <taxon>Dikarya</taxon>
        <taxon>Ascomycota</taxon>
        <taxon>Saccharomycotina</taxon>
        <taxon>Dipodascomycetes</taxon>
        <taxon>Dipodascales</taxon>
        <taxon>Dipodascaceae</taxon>
        <taxon>Geotrichum</taxon>
    </lineage>
</organism>
<evidence type="ECO:0000313" key="2">
    <source>
        <dbReference type="EMBL" id="KAF5104250.1"/>
    </source>
</evidence>
<dbReference type="AlphaFoldDB" id="A0A9P5KWW4"/>
<reference evidence="2" key="2">
    <citation type="submission" date="2020-01" db="EMBL/GenBank/DDBJ databases">
        <authorList>
            <person name="Perkins V."/>
            <person name="Lessard M.-H."/>
            <person name="Dugat-Bony E."/>
            <person name="Frenette M."/>
            <person name="Labrie S."/>
        </authorList>
    </citation>
    <scope>NUCLEOTIDE SEQUENCE</scope>
    <source>
        <strain evidence="2">LMA-70</strain>
    </source>
</reference>
<sequence length="273" mass="30807">MDNTTTNTFKRSLSIYGAGEDGHAFKRPFAEQEFYYQSAEALPLPVYEQVANSDDEEEEEFPVFRYTSTVQKETVPKATDGLKRDYILRFNQADNEDQRVSQDKQQQQQQQQQQIRESLLDEIDSELPLTTIIPNGQTSNSDFQFATGNTINNRSLSAKLNLSYDLDLDKLLAETTPAADNYRSNSIEDRTIEEYFDPSLFSQSVEPGFDDDEGSESSSNTDTDLLYPKAAMLGVPLSGFRDRNRASRSGAPQKPVMNKKNVVRALTYGRTSA</sequence>
<feature type="compositionally biased region" description="Low complexity" evidence="1">
    <location>
        <begin position="105"/>
        <end position="114"/>
    </location>
</feature>
<evidence type="ECO:0000256" key="1">
    <source>
        <dbReference type="SAM" id="MobiDB-lite"/>
    </source>
</evidence>
<reference evidence="2" key="1">
    <citation type="journal article" date="2020" name="Front. Microbiol.">
        <title>Phenotypic and Genetic Characterization of the Cheese Ripening Yeast Geotrichum candidum.</title>
        <authorList>
            <person name="Perkins V."/>
            <person name="Vignola S."/>
            <person name="Lessard M.H."/>
            <person name="Plante P.L."/>
            <person name="Corbeil J."/>
            <person name="Dugat-Bony E."/>
            <person name="Frenette M."/>
            <person name="Labrie S."/>
        </authorList>
    </citation>
    <scope>NUCLEOTIDE SEQUENCE</scope>
    <source>
        <strain evidence="2">LMA-70</strain>
    </source>
</reference>
<accession>A0A9P5KWW4</accession>
<dbReference type="EMBL" id="QQZK01000011">
    <property type="protein sequence ID" value="KAF5104250.1"/>
    <property type="molecule type" value="Genomic_DNA"/>
</dbReference>
<comment type="caution">
    <text evidence="2">The sequence shown here is derived from an EMBL/GenBank/DDBJ whole genome shotgun (WGS) entry which is preliminary data.</text>
</comment>